<comment type="caution">
    <text evidence="1">The sequence shown here is derived from an EMBL/GenBank/DDBJ whole genome shotgun (WGS) entry which is preliminary data.</text>
</comment>
<name>A0ABW8TNF8_9CLOT</name>
<reference evidence="1 2" key="1">
    <citation type="submission" date="2024-11" db="EMBL/GenBank/DDBJ databases">
        <authorList>
            <person name="Heng Y.C."/>
            <person name="Lim A.C.H."/>
            <person name="Lee J.K.Y."/>
            <person name="Kittelmann S."/>
        </authorList>
    </citation>
    <scope>NUCLEOTIDE SEQUENCE [LARGE SCALE GENOMIC DNA]</scope>
    <source>
        <strain evidence="1 2">WILCCON 0202</strain>
    </source>
</reference>
<sequence>MKSYKFQFNDKTYELKEDNLDYIANDEAQPVEGIDRDLIFALLNETDEVNFDVEYYDNPCENCFAGKKEKAKFFRFLEYHFFIFTNKGEYIISNISNEFKNTTASQLFKSNKADNSFIVSIAVCENCGHYSIEIDQCDI</sequence>
<accession>A0ABW8TNF8</accession>
<organism evidence="1 2">
    <name type="scientific">Candidatus Clostridium radicumherbarum</name>
    <dbReference type="NCBI Taxonomy" id="3381662"/>
    <lineage>
        <taxon>Bacteria</taxon>
        <taxon>Bacillati</taxon>
        <taxon>Bacillota</taxon>
        <taxon>Clostridia</taxon>
        <taxon>Eubacteriales</taxon>
        <taxon>Clostridiaceae</taxon>
        <taxon>Clostridium</taxon>
    </lineage>
</organism>
<evidence type="ECO:0000313" key="1">
    <source>
        <dbReference type="EMBL" id="MFL0267058.1"/>
    </source>
</evidence>
<dbReference type="InterPro" id="IPR024210">
    <property type="entry name" value="DUF3785"/>
</dbReference>
<evidence type="ECO:0000313" key="2">
    <source>
        <dbReference type="Proteomes" id="UP001623661"/>
    </source>
</evidence>
<gene>
    <name evidence="1" type="ORF">ACJDUH_03000</name>
</gene>
<proteinExistence type="predicted"/>
<protein>
    <submittedName>
        <fullName evidence="1">DUF3785 family protein</fullName>
    </submittedName>
</protein>
<dbReference type="Proteomes" id="UP001623661">
    <property type="component" value="Unassembled WGS sequence"/>
</dbReference>
<dbReference type="EMBL" id="JBJHZY010000001">
    <property type="protein sequence ID" value="MFL0267058.1"/>
    <property type="molecule type" value="Genomic_DNA"/>
</dbReference>
<dbReference type="Pfam" id="PF12653">
    <property type="entry name" value="DUF3785"/>
    <property type="match status" value="1"/>
</dbReference>
<dbReference type="RefSeq" id="WP_406763668.1">
    <property type="nucleotide sequence ID" value="NZ_JBJHZY010000001.1"/>
</dbReference>
<keyword evidence="2" id="KW-1185">Reference proteome</keyword>